<evidence type="ECO:0000259" key="1">
    <source>
        <dbReference type="Pfam" id="PF02538"/>
    </source>
</evidence>
<feature type="non-terminal residue" evidence="2">
    <location>
        <position position="1"/>
    </location>
</feature>
<accession>A0A382NQK2</accession>
<feature type="domain" description="Hydantoinase B/oxoprolinase" evidence="1">
    <location>
        <begin position="1"/>
        <end position="207"/>
    </location>
</feature>
<dbReference type="InterPro" id="IPR045079">
    <property type="entry name" value="Oxoprolinase-like"/>
</dbReference>
<dbReference type="PANTHER" id="PTHR11365">
    <property type="entry name" value="5-OXOPROLINASE RELATED"/>
    <property type="match status" value="1"/>
</dbReference>
<gene>
    <name evidence="2" type="ORF">METZ01_LOCUS314705</name>
</gene>
<dbReference type="AlphaFoldDB" id="A0A382NQK2"/>
<evidence type="ECO:0000313" key="2">
    <source>
        <dbReference type="EMBL" id="SVC61851.1"/>
    </source>
</evidence>
<dbReference type="GO" id="GO:0017168">
    <property type="term" value="F:5-oxoprolinase (ATP-hydrolyzing) activity"/>
    <property type="evidence" value="ECO:0007669"/>
    <property type="project" value="TreeGrafter"/>
</dbReference>
<reference evidence="2" key="1">
    <citation type="submission" date="2018-05" db="EMBL/GenBank/DDBJ databases">
        <authorList>
            <person name="Lanie J.A."/>
            <person name="Ng W.-L."/>
            <person name="Kazmierczak K.M."/>
            <person name="Andrzejewski T.M."/>
            <person name="Davidsen T.M."/>
            <person name="Wayne K.J."/>
            <person name="Tettelin H."/>
            <person name="Glass J.I."/>
            <person name="Rusch D."/>
            <person name="Podicherti R."/>
            <person name="Tsui H.-C.T."/>
            <person name="Winkler M.E."/>
        </authorList>
    </citation>
    <scope>NUCLEOTIDE SEQUENCE</scope>
</reference>
<dbReference type="InterPro" id="IPR003692">
    <property type="entry name" value="Hydantoinase_B"/>
</dbReference>
<dbReference type="GO" id="GO:0005829">
    <property type="term" value="C:cytosol"/>
    <property type="evidence" value="ECO:0007669"/>
    <property type="project" value="TreeGrafter"/>
</dbReference>
<protein>
    <recommendedName>
        <fullName evidence="1">Hydantoinase B/oxoprolinase domain-containing protein</fullName>
    </recommendedName>
</protein>
<dbReference type="EMBL" id="UINC01101217">
    <property type="protein sequence ID" value="SVC61851.1"/>
    <property type="molecule type" value="Genomic_DNA"/>
</dbReference>
<organism evidence="2">
    <name type="scientific">marine metagenome</name>
    <dbReference type="NCBI Taxonomy" id="408172"/>
    <lineage>
        <taxon>unclassified sequences</taxon>
        <taxon>metagenomes</taxon>
        <taxon>ecological metagenomes</taxon>
    </lineage>
</organism>
<proteinExistence type="predicted"/>
<sequence length="240" mass="25470">PGTLVNANHPAAVAGRANTTQRVVDVIIGALASALPEQAVGAANGANVTAVFYGHDPRHDRPYVYLETLGGGFGGRFTKDGKDGVQVHITNTSNLPVEAIEVEYPLLVESYCLIEDSGGAGKFRGGMGIRRVVRPVGHKSVFSGMGERFVHRPWGIFGGKSGATGRFSLRGPSRNDETLPDKPNHVPLSPDHAIVIETPGAGGYGPPSERDNATLATDYRSGKFSSAYMAEHYGFTPDRE</sequence>
<dbReference type="Pfam" id="PF02538">
    <property type="entry name" value="Hydantoinase_B"/>
    <property type="match status" value="1"/>
</dbReference>
<dbReference type="GO" id="GO:0006749">
    <property type="term" value="P:glutathione metabolic process"/>
    <property type="evidence" value="ECO:0007669"/>
    <property type="project" value="TreeGrafter"/>
</dbReference>
<dbReference type="PANTHER" id="PTHR11365:SF23">
    <property type="entry name" value="HYPOTHETICAL 5-OXOPROLINASE (EUROFUNG)-RELATED"/>
    <property type="match status" value="1"/>
</dbReference>
<name>A0A382NQK2_9ZZZZ</name>